<dbReference type="InterPro" id="IPR012337">
    <property type="entry name" value="RNaseH-like_sf"/>
</dbReference>
<evidence type="ECO:0000259" key="6">
    <source>
        <dbReference type="Pfam" id="PF13482"/>
    </source>
</evidence>
<dbReference type="Pfam" id="PF13482">
    <property type="entry name" value="RNase_H_2"/>
    <property type="match status" value="1"/>
</dbReference>
<feature type="domain" description="YprB ribonuclease H-like" evidence="6">
    <location>
        <begin position="321"/>
        <end position="505"/>
    </location>
</feature>
<dbReference type="Pfam" id="PF13604">
    <property type="entry name" value="AAA_30"/>
    <property type="match status" value="1"/>
</dbReference>
<reference evidence="7 8" key="1">
    <citation type="submission" date="2017-04" db="EMBL/GenBank/DDBJ databases">
        <title>Comparative genome analysis of Subtercola boreus.</title>
        <authorList>
            <person name="Cho Y.-J."/>
            <person name="Cho A."/>
            <person name="Kim O.-S."/>
            <person name="Lee J.-I."/>
        </authorList>
    </citation>
    <scope>NUCLEOTIDE SEQUENCE [LARGE SCALE GENOMIC DNA]</scope>
    <source>
        <strain evidence="7 8">P27479</strain>
    </source>
</reference>
<dbReference type="PANTHER" id="PTHR43788">
    <property type="entry name" value="DNA2/NAM7 HELICASE FAMILY MEMBER"/>
    <property type="match status" value="1"/>
</dbReference>
<dbReference type="EMBL" id="NBXB01000011">
    <property type="protein sequence ID" value="RFA16663.1"/>
    <property type="molecule type" value="Genomic_DNA"/>
</dbReference>
<accession>A0A3E0W539</accession>
<keyword evidence="3" id="KW-0347">Helicase</keyword>
<dbReference type="PANTHER" id="PTHR43788:SF8">
    <property type="entry name" value="DNA-BINDING PROTEIN SMUBP-2"/>
    <property type="match status" value="1"/>
</dbReference>
<dbReference type="Proteomes" id="UP000256541">
    <property type="component" value="Unassembled WGS sequence"/>
</dbReference>
<evidence type="ECO:0000313" key="7">
    <source>
        <dbReference type="EMBL" id="RFA16663.1"/>
    </source>
</evidence>
<dbReference type="CDD" id="cd17934">
    <property type="entry name" value="DEXXQc_Upf1-like"/>
    <property type="match status" value="1"/>
</dbReference>
<dbReference type="GO" id="GO:0005524">
    <property type="term" value="F:ATP binding"/>
    <property type="evidence" value="ECO:0007669"/>
    <property type="project" value="UniProtKB-KW"/>
</dbReference>
<dbReference type="InterPro" id="IPR027417">
    <property type="entry name" value="P-loop_NTPase"/>
</dbReference>
<dbReference type="Pfam" id="PF13087">
    <property type="entry name" value="AAA_12"/>
    <property type="match status" value="1"/>
</dbReference>
<dbReference type="NCBIfam" id="TIGR03491">
    <property type="entry name" value="TM0106 family RecB-like putative nuclease"/>
    <property type="match status" value="1"/>
</dbReference>
<keyword evidence="2" id="KW-0378">Hydrolase</keyword>
<evidence type="ECO:0000256" key="2">
    <source>
        <dbReference type="ARBA" id="ARBA00022801"/>
    </source>
</evidence>
<keyword evidence="4" id="KW-0067">ATP-binding</keyword>
<dbReference type="GO" id="GO:0016787">
    <property type="term" value="F:hydrolase activity"/>
    <property type="evidence" value="ECO:0007669"/>
    <property type="project" value="UniProtKB-KW"/>
</dbReference>
<keyword evidence="1" id="KW-0547">Nucleotide-binding</keyword>
<dbReference type="InterPro" id="IPR038720">
    <property type="entry name" value="YprB_RNase_H-like_dom"/>
</dbReference>
<dbReference type="InterPro" id="IPR019993">
    <property type="entry name" value="RecB_nuclease_TM0106_put"/>
</dbReference>
<dbReference type="GO" id="GO:0043139">
    <property type="term" value="F:5'-3' DNA helicase activity"/>
    <property type="evidence" value="ECO:0007669"/>
    <property type="project" value="TreeGrafter"/>
</dbReference>
<sequence>MQLAGDTVIYSATDLAAASSCEWALLRKLDWMLGRIEKPPFVEDDMLKRAGRLGDLHEKKVLDGLRKTRVVVEIERPEDSGIRDGSFTGIRSATEATLAALEGRAEVVFQGAFFDGRFLGYSDFIILGPDGRYEVYDTKLARKAKINALLQLAAYSDQLQHLGFEIGENVHLWLGTGEISTHRLTDILPVYRKRRARLQQVLDDRGLDPEPTPWGDPRYTACGRCDACAEQVERTHDVLQVAGMRLTQRAKLRAAGVTTIEELAERKAPVEEMSDATLVALREQAAMQVERALAPEGSPPPWRVASPVALTALPEPSPGDIFFDFEGDPLHEERQQWGLDYLFGLVDVDARFTGFWADDLVEEKTALVDFLAFVRERRAEHPGMHIYHYASYERTHLLTLAARHGVGEEEIDDLLRHNVLVDLYPIVRRGLRIGSHSYSLKKLEPLYMDVGRDGTANAADSISEYERYTEFRAAGETDAAAAVRADIVQYNEYDCVSTLRLRDWLLARAAEVGVTPAVDDDLTIEMLAAMPIREPDPVYTELVSYLGGLETERRAEHPEALGEPERSSDETAVALASAAIDYHRREAKSFWWEHFDRLRSPVDEWADTRGVFIVDTVQVERDWSLAGPRARNPSRDLVVTGTAAPGSRFSGTDTPFVLYDSPFPPLIGSSEPGARVAHSRVSFADRGDGSYLLTEKVGTGGDPYPEFPMAVTPSSPPNATKLAEAIADWGRVLLGALPTMVPDAALDILRREPPRLSTLPELVRGENVIAGIRSSLLDLDRSYIAVQGPPGTGKTYTGSRVIADLVQNHGWKVGVVAQSHAAVENMLEAIVGAGLDPRLVGKKPKDSAGGGAGSSWTALDAKAVPGFVQLDGGYVFGGTQWTFANANTVPRGSLDLLVIDEAGQFSVASTIASSVAATRMLLLGDPQQLPQVSQGTHPEPVDVSALGWLAEGHGVLPAEFGYFLETSWRMHPALCEPVSKLSYEGRLHSHASDRMLAGVVPGLHPVPVRHTGNSTSSIEEAAVVVGIVTELIGSPWTSDGQTRALAQSDFIVVAPYNAQVETVHLTLAAAGFGDVPVGTVDTFQGQEAAVAIVTLAASGSDDVPRGLEFLLLANRLNVAISRAQWAAYLVHSPALTEYLPGSVAGLAQLSAFIGLVE</sequence>
<evidence type="ECO:0000256" key="4">
    <source>
        <dbReference type="ARBA" id="ARBA00022840"/>
    </source>
</evidence>
<dbReference type="InterPro" id="IPR050534">
    <property type="entry name" value="Coronavir_polyprotein_1ab"/>
</dbReference>
<dbReference type="SUPFAM" id="SSF52540">
    <property type="entry name" value="P-loop containing nucleoside triphosphate hydrolases"/>
    <property type="match status" value="1"/>
</dbReference>
<feature type="domain" description="DNA2/NAM7 helicase-like C-terminal" evidence="5">
    <location>
        <begin position="962"/>
        <end position="1130"/>
    </location>
</feature>
<dbReference type="InterPro" id="IPR047187">
    <property type="entry name" value="SF1_C_Upf1"/>
</dbReference>
<evidence type="ECO:0008006" key="9">
    <source>
        <dbReference type="Google" id="ProtNLM"/>
    </source>
</evidence>
<gene>
    <name evidence="7" type="ORF">B7R22_04130</name>
</gene>
<evidence type="ECO:0000259" key="5">
    <source>
        <dbReference type="Pfam" id="PF13087"/>
    </source>
</evidence>
<evidence type="ECO:0000256" key="3">
    <source>
        <dbReference type="ARBA" id="ARBA00022806"/>
    </source>
</evidence>
<protein>
    <recommendedName>
        <fullName evidence="9">DNA helicase</fullName>
    </recommendedName>
</protein>
<dbReference type="InterPro" id="IPR041679">
    <property type="entry name" value="DNA2/NAM7-like_C"/>
</dbReference>
<proteinExistence type="predicted"/>
<name>A0A3E0W539_9MICO</name>
<evidence type="ECO:0000256" key="1">
    <source>
        <dbReference type="ARBA" id="ARBA00022741"/>
    </source>
</evidence>
<dbReference type="Gene3D" id="3.40.50.300">
    <property type="entry name" value="P-loop containing nucleotide triphosphate hydrolases"/>
    <property type="match status" value="2"/>
</dbReference>
<dbReference type="AlphaFoldDB" id="A0A3E0W539"/>
<dbReference type="SUPFAM" id="SSF53098">
    <property type="entry name" value="Ribonuclease H-like"/>
    <property type="match status" value="1"/>
</dbReference>
<dbReference type="CDD" id="cd18808">
    <property type="entry name" value="SF1_C_Upf1"/>
    <property type="match status" value="1"/>
</dbReference>
<evidence type="ECO:0000313" key="8">
    <source>
        <dbReference type="Proteomes" id="UP000256541"/>
    </source>
</evidence>
<comment type="caution">
    <text evidence="7">The sequence shown here is derived from an EMBL/GenBank/DDBJ whole genome shotgun (WGS) entry which is preliminary data.</text>
</comment>
<dbReference type="RefSeq" id="WP_172582195.1">
    <property type="nucleotide sequence ID" value="NZ_NBXB01000011.1"/>
</dbReference>
<organism evidence="7 8">
    <name type="scientific">Subtercola boreus</name>
    <dbReference type="NCBI Taxonomy" id="120213"/>
    <lineage>
        <taxon>Bacteria</taxon>
        <taxon>Bacillati</taxon>
        <taxon>Actinomycetota</taxon>
        <taxon>Actinomycetes</taxon>
        <taxon>Micrococcales</taxon>
        <taxon>Microbacteriaceae</taxon>
        <taxon>Subtercola</taxon>
    </lineage>
</organism>